<name>A0A177WFZ4_BATDL</name>
<sequence>MNPEVITESQLLERTNALTHRLAALLAHPLASKLWTANFFQTAISLSTDPAYTNLLKSAPMPVHQMGVNLQSIFV</sequence>
<dbReference type="VEuPathDB" id="FungiDB:BDEG_22899"/>
<evidence type="ECO:0000313" key="2">
    <source>
        <dbReference type="Proteomes" id="UP000077115"/>
    </source>
</evidence>
<accession>A0A177WFZ4</accession>
<proteinExistence type="predicted"/>
<reference evidence="1 2" key="2">
    <citation type="submission" date="2016-05" db="EMBL/GenBank/DDBJ databases">
        <title>Lineage-specific infection strategies underlie the spectrum of fungal disease in amphibians.</title>
        <authorList>
            <person name="Cuomo C.A."/>
            <person name="Farrer R.A."/>
            <person name="James T."/>
            <person name="Longcore J."/>
            <person name="Birren B."/>
        </authorList>
    </citation>
    <scope>NUCLEOTIDE SEQUENCE [LARGE SCALE GENOMIC DNA]</scope>
    <source>
        <strain evidence="1 2">JEL423</strain>
    </source>
</reference>
<reference evidence="1 2" key="1">
    <citation type="submission" date="2006-10" db="EMBL/GenBank/DDBJ databases">
        <title>The Genome Sequence of Batrachochytrium dendrobatidis JEL423.</title>
        <authorList>
            <consortium name="The Broad Institute Genome Sequencing Platform"/>
            <person name="Birren B."/>
            <person name="Lander E."/>
            <person name="Galagan J."/>
            <person name="Cuomo C."/>
            <person name="Devon K."/>
            <person name="Jaffe D."/>
            <person name="Butler J."/>
            <person name="Alvarez P."/>
            <person name="Gnerre S."/>
            <person name="Grabherr M."/>
            <person name="Kleber M."/>
            <person name="Mauceli E."/>
            <person name="Brockman W."/>
            <person name="Young S."/>
            <person name="LaButti K."/>
            <person name="Sykes S."/>
            <person name="DeCaprio D."/>
            <person name="Crawford M."/>
            <person name="Koehrsen M."/>
            <person name="Engels R."/>
            <person name="Montgomery P."/>
            <person name="Pearson M."/>
            <person name="Howarth C."/>
            <person name="Larson L."/>
            <person name="White J."/>
            <person name="O'Leary S."/>
            <person name="Kodira C."/>
            <person name="Zeng Q."/>
            <person name="Yandava C."/>
            <person name="Alvarado L."/>
            <person name="Longcore J."/>
            <person name="James T."/>
        </authorList>
    </citation>
    <scope>NUCLEOTIDE SEQUENCE [LARGE SCALE GENOMIC DNA]</scope>
    <source>
        <strain evidence="1 2">JEL423</strain>
    </source>
</reference>
<dbReference type="EMBL" id="DS022302">
    <property type="protein sequence ID" value="OAJ39019.1"/>
    <property type="molecule type" value="Genomic_DNA"/>
</dbReference>
<organism evidence="1 2">
    <name type="scientific">Batrachochytrium dendrobatidis (strain JEL423)</name>
    <dbReference type="NCBI Taxonomy" id="403673"/>
    <lineage>
        <taxon>Eukaryota</taxon>
        <taxon>Fungi</taxon>
        <taxon>Fungi incertae sedis</taxon>
        <taxon>Chytridiomycota</taxon>
        <taxon>Chytridiomycota incertae sedis</taxon>
        <taxon>Chytridiomycetes</taxon>
        <taxon>Rhizophydiales</taxon>
        <taxon>Rhizophydiales incertae sedis</taxon>
        <taxon>Batrachochytrium</taxon>
    </lineage>
</organism>
<dbReference type="AlphaFoldDB" id="A0A177WFZ4"/>
<protein>
    <submittedName>
        <fullName evidence="1">Uncharacterized protein</fullName>
    </submittedName>
</protein>
<dbReference type="Proteomes" id="UP000077115">
    <property type="component" value="Unassembled WGS sequence"/>
</dbReference>
<gene>
    <name evidence="1" type="ORF">BDEG_22899</name>
</gene>
<evidence type="ECO:0000313" key="1">
    <source>
        <dbReference type="EMBL" id="OAJ39019.1"/>
    </source>
</evidence>